<dbReference type="Pfam" id="PF13416">
    <property type="entry name" value="SBP_bac_8"/>
    <property type="match status" value="1"/>
</dbReference>
<dbReference type="PROSITE" id="PS51318">
    <property type="entry name" value="TAT"/>
    <property type="match status" value="1"/>
</dbReference>
<dbReference type="RefSeq" id="WP_254270454.1">
    <property type="nucleotide sequence ID" value="NZ_CP100402.1"/>
</dbReference>
<feature type="region of interest" description="Disordered" evidence="1">
    <location>
        <begin position="33"/>
        <end position="68"/>
    </location>
</feature>
<keyword evidence="3" id="KW-1185">Reference proteome</keyword>
<protein>
    <submittedName>
        <fullName evidence="2">Extracellular solute-binding protein</fullName>
    </submittedName>
</protein>
<dbReference type="SUPFAM" id="SSF53850">
    <property type="entry name" value="Periplasmic binding protein-like II"/>
    <property type="match status" value="1"/>
</dbReference>
<feature type="compositionally biased region" description="Gly residues" evidence="1">
    <location>
        <begin position="37"/>
        <end position="46"/>
    </location>
</feature>
<comment type="caution">
    <text evidence="2">The sequence shown here is derived from an EMBL/GenBank/DDBJ whole genome shotgun (WGS) entry which is preliminary data.</text>
</comment>
<organism evidence="2 3">
    <name type="scientific">Halorussus aquaticus</name>
    <dbReference type="NCBI Taxonomy" id="2953748"/>
    <lineage>
        <taxon>Archaea</taxon>
        <taxon>Methanobacteriati</taxon>
        <taxon>Methanobacteriota</taxon>
        <taxon>Stenosarchaea group</taxon>
        <taxon>Halobacteria</taxon>
        <taxon>Halobacteriales</taxon>
        <taxon>Haladaptataceae</taxon>
        <taxon>Halorussus</taxon>
    </lineage>
</organism>
<proteinExistence type="predicted"/>
<name>A0ABD5Q8A4_9EURY</name>
<gene>
    <name evidence="2" type="ORF">ACFO9K_21970</name>
</gene>
<feature type="compositionally biased region" description="Low complexity" evidence="1">
    <location>
        <begin position="47"/>
        <end position="57"/>
    </location>
</feature>
<dbReference type="EMBL" id="JBHSHT010000004">
    <property type="protein sequence ID" value="MFC4826922.1"/>
    <property type="molecule type" value="Genomic_DNA"/>
</dbReference>
<dbReference type="PANTHER" id="PTHR43649">
    <property type="entry name" value="ARABINOSE-BINDING PROTEIN-RELATED"/>
    <property type="match status" value="1"/>
</dbReference>
<dbReference type="Proteomes" id="UP001595945">
    <property type="component" value="Unassembled WGS sequence"/>
</dbReference>
<dbReference type="GeneID" id="73047525"/>
<dbReference type="AlphaFoldDB" id="A0ABD5Q8A4"/>
<reference evidence="2 3" key="1">
    <citation type="journal article" date="2019" name="Int. J. Syst. Evol. Microbiol.">
        <title>The Global Catalogue of Microorganisms (GCM) 10K type strain sequencing project: providing services to taxonomists for standard genome sequencing and annotation.</title>
        <authorList>
            <consortium name="The Broad Institute Genomics Platform"/>
            <consortium name="The Broad Institute Genome Sequencing Center for Infectious Disease"/>
            <person name="Wu L."/>
            <person name="Ma J."/>
        </authorList>
    </citation>
    <scope>NUCLEOTIDE SEQUENCE [LARGE SCALE GENOMIC DNA]</scope>
    <source>
        <strain evidence="2 3">XZYJ18</strain>
    </source>
</reference>
<dbReference type="Gene3D" id="3.40.190.10">
    <property type="entry name" value="Periplasmic binding protein-like II"/>
    <property type="match status" value="1"/>
</dbReference>
<evidence type="ECO:0000313" key="3">
    <source>
        <dbReference type="Proteomes" id="UP001595945"/>
    </source>
</evidence>
<evidence type="ECO:0000313" key="2">
    <source>
        <dbReference type="EMBL" id="MFC4826922.1"/>
    </source>
</evidence>
<evidence type="ECO:0000256" key="1">
    <source>
        <dbReference type="SAM" id="MobiDB-lite"/>
    </source>
</evidence>
<dbReference type="PANTHER" id="PTHR43649:SF30">
    <property type="entry name" value="ABC TRANSPORTER SUBSTRATE-BINDING PROTEIN"/>
    <property type="match status" value="1"/>
</dbReference>
<dbReference type="InterPro" id="IPR006059">
    <property type="entry name" value="SBP"/>
</dbReference>
<accession>A0ABD5Q8A4</accession>
<dbReference type="InterPro" id="IPR050490">
    <property type="entry name" value="Bact_solute-bd_prot1"/>
</dbReference>
<dbReference type="InterPro" id="IPR006311">
    <property type="entry name" value="TAT_signal"/>
</dbReference>
<sequence length="498" mass="54339">MARKQSTDSNSGHSSVNRRRFLKAAGAGAAATSLAGCSGGGGGGEGNATTTTESSGGQDQGTTVGSTDKPTLEIWLSYYTEGENKKKYTDKLVKQFQNKTGIQINITGVPYTDVVTKFRSARAAGNVPHMVEVMTRPGILAGGAGMVVNDLWESSSLADKTSDKVMAGHKVWGSQSTGKQGNLVTFPLGFRPYFTAWRTDWLDSAGIDPSEVNHKAGSLHWYDDVPGIYDKLKQSDMGQKKGFYPDSTGMKQSDEEYMSLYIPQHGGSKSGVVNLTGDKAAIDSKEARKAIKMQKDYVDNGYFHQNSINTGDEESTTRHWAGKQAVNHLQDSTDLWGDYLEEQPKAMKNGDYTFGLPMNAGTKSALAWLPSLGFIGDGFSNQQEKDAAVKFLEWWIGDSDRAVQNAKNLGFVPVSPDQIQKEDFFAKTELHKEFWRGAALKTLQNFEPAVIPAVPGANAITYEVPRKMHQRIMQQGMSVEQATSQAAKEINQLLQENS</sequence>
<feature type="region of interest" description="Disordered" evidence="1">
    <location>
        <begin position="1"/>
        <end position="20"/>
    </location>
</feature>